<proteinExistence type="predicted"/>
<feature type="non-terminal residue" evidence="1">
    <location>
        <position position="1"/>
    </location>
</feature>
<comment type="caution">
    <text evidence="1">The sequence shown here is derived from an EMBL/GenBank/DDBJ whole genome shotgun (WGS) entry which is preliminary data.</text>
</comment>
<sequence>VRKDAAWEDVAQFYMPFIDDLYELVKHKEHYRGYFFTNEEIEALEGEQGDYAYSFETETKWVFRYDLEPQIWEDTLSPIPDKVMPKSTSTPLADELIAVIGDEMAWDAGDHVHPKVAAVAGELGYMIAGDNIILAADGTISVKDLVFEADDTYSIGDSVNWLNTIFSHIVKADTIETSSLTAADLDVEYMSTGVIHIQSTLGTLDLSASGMLFGTTIPEVNGFISSGVHVLDNDGTPIVQ</sequence>
<dbReference type="EMBL" id="SNRW01041739">
    <property type="protein sequence ID" value="KAA6335717.1"/>
    <property type="molecule type" value="Genomic_DNA"/>
</dbReference>
<evidence type="ECO:0000313" key="1">
    <source>
        <dbReference type="EMBL" id="KAA6335717.1"/>
    </source>
</evidence>
<name>A0A5J4RP70_9EUKA</name>
<dbReference type="Proteomes" id="UP000324800">
    <property type="component" value="Unassembled WGS sequence"/>
</dbReference>
<gene>
    <name evidence="1" type="ORF">EZS28_052939</name>
</gene>
<protein>
    <submittedName>
        <fullName evidence="1">Uncharacterized protein</fullName>
    </submittedName>
</protein>
<evidence type="ECO:0000313" key="2">
    <source>
        <dbReference type="Proteomes" id="UP000324800"/>
    </source>
</evidence>
<dbReference type="AlphaFoldDB" id="A0A5J4RP70"/>
<organism evidence="1 2">
    <name type="scientific">Streblomastix strix</name>
    <dbReference type="NCBI Taxonomy" id="222440"/>
    <lineage>
        <taxon>Eukaryota</taxon>
        <taxon>Metamonada</taxon>
        <taxon>Preaxostyla</taxon>
        <taxon>Oxymonadida</taxon>
        <taxon>Streblomastigidae</taxon>
        <taxon>Streblomastix</taxon>
    </lineage>
</organism>
<reference evidence="1 2" key="1">
    <citation type="submission" date="2019-03" db="EMBL/GenBank/DDBJ databases">
        <title>Single cell metagenomics reveals metabolic interactions within the superorganism composed of flagellate Streblomastix strix and complex community of Bacteroidetes bacteria on its surface.</title>
        <authorList>
            <person name="Treitli S.C."/>
            <person name="Kolisko M."/>
            <person name="Husnik F."/>
            <person name="Keeling P."/>
            <person name="Hampl V."/>
        </authorList>
    </citation>
    <scope>NUCLEOTIDE SEQUENCE [LARGE SCALE GENOMIC DNA]</scope>
    <source>
        <strain evidence="1">ST1C</strain>
    </source>
</reference>
<accession>A0A5J4RP70</accession>